<dbReference type="GO" id="GO:0031625">
    <property type="term" value="F:ubiquitin protein ligase binding"/>
    <property type="evidence" value="ECO:0007669"/>
    <property type="project" value="TreeGrafter"/>
</dbReference>
<protein>
    <recommendedName>
        <fullName evidence="9">Mff-like domain-containing protein</fullName>
    </recommendedName>
</protein>
<keyword evidence="3 8" id="KW-0812">Transmembrane</keyword>
<dbReference type="GO" id="GO:0005783">
    <property type="term" value="C:endoplasmic reticulum"/>
    <property type="evidence" value="ECO:0007669"/>
    <property type="project" value="TreeGrafter"/>
</dbReference>
<dbReference type="PANTHER" id="PTHR21128">
    <property type="entry name" value="FETAL AND ADULT TESTIS-EXPRESSED TRANSCRIPT PROTEIN"/>
    <property type="match status" value="1"/>
</dbReference>
<evidence type="ECO:0000256" key="7">
    <source>
        <dbReference type="ARBA" id="ARBA00023136"/>
    </source>
</evidence>
<comment type="subcellular location">
    <subcellularLocation>
        <location evidence="1">Membrane</location>
        <topology evidence="1">Single-pass membrane protein</topology>
    </subcellularLocation>
    <subcellularLocation>
        <location evidence="2">Mitochondrion outer membrane</location>
    </subcellularLocation>
</comment>
<keyword evidence="6" id="KW-0496">Mitochondrion</keyword>
<evidence type="ECO:0000256" key="6">
    <source>
        <dbReference type="ARBA" id="ARBA00023128"/>
    </source>
</evidence>
<evidence type="ECO:0000256" key="4">
    <source>
        <dbReference type="ARBA" id="ARBA00022787"/>
    </source>
</evidence>
<evidence type="ECO:0000256" key="5">
    <source>
        <dbReference type="ARBA" id="ARBA00022989"/>
    </source>
</evidence>
<keyword evidence="4" id="KW-1000">Mitochondrion outer membrane</keyword>
<dbReference type="Pfam" id="PF05644">
    <property type="entry name" value="Miff"/>
    <property type="match status" value="1"/>
</dbReference>
<feature type="domain" description="Mff-like" evidence="9">
    <location>
        <begin position="51"/>
        <end position="104"/>
    </location>
</feature>
<dbReference type="Proteomes" id="UP000694552">
    <property type="component" value="Unplaced"/>
</dbReference>
<keyword evidence="7 8" id="KW-0472">Membrane</keyword>
<dbReference type="GO" id="GO:0043066">
    <property type="term" value="P:negative regulation of apoptotic process"/>
    <property type="evidence" value="ECO:0007669"/>
    <property type="project" value="TreeGrafter"/>
</dbReference>
<accession>A0A8C8E931</accession>
<reference evidence="10" key="1">
    <citation type="submission" date="2025-08" db="UniProtKB">
        <authorList>
            <consortium name="Ensembl"/>
        </authorList>
    </citation>
    <scope>IDENTIFICATION</scope>
</reference>
<evidence type="ECO:0000259" key="9">
    <source>
        <dbReference type="Pfam" id="PF05644"/>
    </source>
</evidence>
<organism evidence="10 11">
    <name type="scientific">Otus sunia</name>
    <name type="common">Oriental scops-owl</name>
    <dbReference type="NCBI Taxonomy" id="257818"/>
    <lineage>
        <taxon>Eukaryota</taxon>
        <taxon>Metazoa</taxon>
        <taxon>Chordata</taxon>
        <taxon>Craniata</taxon>
        <taxon>Vertebrata</taxon>
        <taxon>Euteleostomi</taxon>
        <taxon>Archelosauria</taxon>
        <taxon>Archosauria</taxon>
        <taxon>Dinosauria</taxon>
        <taxon>Saurischia</taxon>
        <taxon>Theropoda</taxon>
        <taxon>Coelurosauria</taxon>
        <taxon>Aves</taxon>
        <taxon>Neognathae</taxon>
        <taxon>Neoaves</taxon>
        <taxon>Telluraves</taxon>
        <taxon>Strigiformes</taxon>
        <taxon>Strigidae</taxon>
        <taxon>Otus</taxon>
    </lineage>
</organism>
<dbReference type="GO" id="GO:0005741">
    <property type="term" value="C:mitochondrial outer membrane"/>
    <property type="evidence" value="ECO:0007669"/>
    <property type="project" value="UniProtKB-SubCell"/>
</dbReference>
<name>A0A8C8E931_9STRI</name>
<feature type="transmembrane region" description="Helical" evidence="8">
    <location>
        <begin position="84"/>
        <end position="102"/>
    </location>
</feature>
<keyword evidence="11" id="KW-1185">Reference proteome</keyword>
<evidence type="ECO:0000256" key="1">
    <source>
        <dbReference type="ARBA" id="ARBA00004167"/>
    </source>
</evidence>
<evidence type="ECO:0000256" key="8">
    <source>
        <dbReference type="SAM" id="Phobius"/>
    </source>
</evidence>
<dbReference type="Ensembl" id="ENSOSUT00000009314.1">
    <property type="protein sequence ID" value="ENSOSUP00000008998.1"/>
    <property type="gene ID" value="ENSOSUG00000006628.1"/>
</dbReference>
<dbReference type="PANTHER" id="PTHR21128:SF0">
    <property type="entry name" value="FETAL AND ADULT TESTIS-EXPRESSED TRANSCRIPT PROTEIN"/>
    <property type="match status" value="1"/>
</dbReference>
<dbReference type="AlphaFoldDB" id="A0A8C8E931"/>
<evidence type="ECO:0000256" key="2">
    <source>
        <dbReference type="ARBA" id="ARBA00004294"/>
    </source>
</evidence>
<reference evidence="10" key="2">
    <citation type="submission" date="2025-09" db="UniProtKB">
        <authorList>
            <consortium name="Ensembl"/>
        </authorList>
    </citation>
    <scope>IDENTIFICATION</scope>
</reference>
<proteinExistence type="predicted"/>
<evidence type="ECO:0000313" key="10">
    <source>
        <dbReference type="Ensembl" id="ENSOSUP00000008998.1"/>
    </source>
</evidence>
<dbReference type="GO" id="GO:0051562">
    <property type="term" value="P:negative regulation of mitochondrial calcium ion concentration"/>
    <property type="evidence" value="ECO:0007669"/>
    <property type="project" value="TreeGrafter"/>
</dbReference>
<keyword evidence="5 8" id="KW-1133">Transmembrane helix</keyword>
<evidence type="ECO:0000256" key="3">
    <source>
        <dbReference type="ARBA" id="ARBA00022692"/>
    </source>
</evidence>
<evidence type="ECO:0000313" key="11">
    <source>
        <dbReference type="Proteomes" id="UP000694552"/>
    </source>
</evidence>
<dbReference type="InterPro" id="IPR039153">
    <property type="entry name" value="FATE1"/>
</dbReference>
<sequence>MILKVPSNPNHSRILCCSRNKDLKETADPILPSLAVPWLWDAASVLHSAAGLTAAPLLPLQLMRISGRLRVLEEQCNAWRQKEALVYSVLISACLINTWLWLRR</sequence>
<dbReference type="GO" id="GO:0044233">
    <property type="term" value="C:mitochondria-associated endoplasmic reticulum membrane contact site"/>
    <property type="evidence" value="ECO:0007669"/>
    <property type="project" value="TreeGrafter"/>
</dbReference>
<dbReference type="InterPro" id="IPR039433">
    <property type="entry name" value="Mff-like_dom"/>
</dbReference>